<dbReference type="AlphaFoldDB" id="A0A1I2CJ50"/>
<dbReference type="eggNOG" id="ENOG503006P">
    <property type="taxonomic scope" value="Bacteria"/>
</dbReference>
<name>A0A1I2CJ50_9BACT</name>
<organism evidence="1 2">
    <name type="scientific">Thermophagus xiamenensis</name>
    <dbReference type="NCBI Taxonomy" id="385682"/>
    <lineage>
        <taxon>Bacteria</taxon>
        <taxon>Pseudomonadati</taxon>
        <taxon>Bacteroidota</taxon>
        <taxon>Bacteroidia</taxon>
        <taxon>Marinilabiliales</taxon>
        <taxon>Marinilabiliaceae</taxon>
        <taxon>Thermophagus</taxon>
    </lineage>
</organism>
<evidence type="ECO:0000313" key="2">
    <source>
        <dbReference type="Proteomes" id="UP000181976"/>
    </source>
</evidence>
<keyword evidence="2" id="KW-1185">Reference proteome</keyword>
<dbReference type="STRING" id="385682.SAMN05444380_11633"/>
<accession>A0A1I2CJ50</accession>
<evidence type="ECO:0000313" key="1">
    <source>
        <dbReference type="EMBL" id="SFE68155.1"/>
    </source>
</evidence>
<dbReference type="Proteomes" id="UP000181976">
    <property type="component" value="Unassembled WGS sequence"/>
</dbReference>
<dbReference type="EMBL" id="FONA01000016">
    <property type="protein sequence ID" value="SFE68155.1"/>
    <property type="molecule type" value="Genomic_DNA"/>
</dbReference>
<dbReference type="InParanoid" id="A0A1I2CJ50"/>
<reference evidence="1 2" key="1">
    <citation type="submission" date="2016-10" db="EMBL/GenBank/DDBJ databases">
        <authorList>
            <person name="de Groot N.N."/>
        </authorList>
    </citation>
    <scope>NUCLEOTIDE SEQUENCE [LARGE SCALE GENOMIC DNA]</scope>
    <source>
        <strain evidence="1 2">DSM 19012</strain>
    </source>
</reference>
<proteinExistence type="predicted"/>
<protein>
    <submittedName>
        <fullName evidence="1">Uncharacterized protein</fullName>
    </submittedName>
</protein>
<sequence length="131" mass="15547">MNFRRFVVVVSKPNTRQNEMIYNEENWDRLVLELSKRFKVTADFDFILFLIGIQELGQGMRSYSRQEKMDLINLGKCTLLCREGYLKPDGIDIEGWPKFKEIKTLKNLTPSLINYMLKKSAFEYLKQQLNL</sequence>
<gene>
    <name evidence="1" type="ORF">SAMN05444380_11633</name>
</gene>